<keyword evidence="1" id="KW-0175">Coiled coil</keyword>
<dbReference type="HOGENOM" id="CLU_458337_0_0_10"/>
<dbReference type="eggNOG" id="ENOG5032X69">
    <property type="taxonomic scope" value="Bacteria"/>
</dbReference>
<organism evidence="2 3">
    <name type="scientific">Barnesiella intestinihominis YIT 11860</name>
    <dbReference type="NCBI Taxonomy" id="742726"/>
    <lineage>
        <taxon>Bacteria</taxon>
        <taxon>Pseudomonadati</taxon>
        <taxon>Bacteroidota</taxon>
        <taxon>Bacteroidia</taxon>
        <taxon>Bacteroidales</taxon>
        <taxon>Barnesiellaceae</taxon>
        <taxon>Barnesiella</taxon>
    </lineage>
</organism>
<comment type="caution">
    <text evidence="2">The sequence shown here is derived from an EMBL/GenBank/DDBJ whole genome shotgun (WGS) entry which is preliminary data.</text>
</comment>
<dbReference type="AlphaFoldDB" id="K0XCU7"/>
<dbReference type="OrthoDB" id="1029099at2"/>
<dbReference type="EMBL" id="ADLE01000002">
    <property type="protein sequence ID" value="EJZ65649.1"/>
    <property type="molecule type" value="Genomic_DNA"/>
</dbReference>
<dbReference type="Proteomes" id="UP000006044">
    <property type="component" value="Unassembled WGS sequence"/>
</dbReference>
<name>K0XCU7_9BACT</name>
<sequence>MKFTKFATSSLISGLLLGLFSCIDNDYDLNKDINLEISVGGNLSLPIGKTDTIRLSRMIEEGDVLHVIDGKYVINKADNISENIDAIDPVVIDDFAPDFKPYTRRFETQTGEIPDIPGLEVPDIEVEFEADIHTTENFNINTEIPTEVKAVKSIKVTDNNGQTLHTTLDITISGMPVFLPRLYLVGVELKFPQVLDFDIEASNEIVRDGSSIFISKTVELSQGSGKISIPITVYGFSNPIVENGTLILTDEIAINGKIYADKQTVGADDLENTTINIQPNLTLPTPQIRVDKVAGTIVPNVDINTSVSLSDLPDFLKEEGTALEVKDLSLGLSVQNPIEAPISTKFRISPLNENGDVVNDNVVSLALKIAGGQKSDFTITKNSPEITSGSLTALLHTIPDKIDIEVTEVEVESENDDQAISLGKNDYNINIDYNINVPLEFENLRIFYNDTIEDLSSDLADITDKVKHLEISAVVDNAIPVDLTLSVEPRNEAGEIISGITLPESVKIEAAPNGNGTIQSTAVKITIKEERDKALQELDKLSIKIEGVNSDGNNDVTLRPDQFIVVRMSAKLPDGAQMDLDDL</sequence>
<evidence type="ECO:0000256" key="1">
    <source>
        <dbReference type="SAM" id="Coils"/>
    </source>
</evidence>
<accession>K0XCU7</accession>
<evidence type="ECO:0000313" key="2">
    <source>
        <dbReference type="EMBL" id="EJZ65649.1"/>
    </source>
</evidence>
<evidence type="ECO:0000313" key="3">
    <source>
        <dbReference type="Proteomes" id="UP000006044"/>
    </source>
</evidence>
<reference evidence="2 3" key="1">
    <citation type="submission" date="2012-08" db="EMBL/GenBank/DDBJ databases">
        <title>The Genome Sequence of Barnesiella intestinihominis YIT 11860.</title>
        <authorList>
            <consortium name="The Broad Institute Genome Sequencing Platform"/>
            <person name="Earl A."/>
            <person name="Ward D."/>
            <person name="Feldgarden M."/>
            <person name="Gevers D."/>
            <person name="Morotomi M."/>
            <person name="Walker B."/>
            <person name="Young S.K."/>
            <person name="Zeng Q."/>
            <person name="Gargeya S."/>
            <person name="Fitzgerald M."/>
            <person name="Haas B."/>
            <person name="Abouelleil A."/>
            <person name="Alvarado L."/>
            <person name="Arachchi H.M."/>
            <person name="Berlin A.M."/>
            <person name="Chapman S.B."/>
            <person name="Goldberg J."/>
            <person name="Griggs A."/>
            <person name="Gujja S."/>
            <person name="Hansen M."/>
            <person name="Howarth C."/>
            <person name="Imamovic A."/>
            <person name="Larimer J."/>
            <person name="McCowen C."/>
            <person name="Montmayeur A."/>
            <person name="Murphy C."/>
            <person name="Neiman D."/>
            <person name="Pearson M."/>
            <person name="Priest M."/>
            <person name="Roberts A."/>
            <person name="Saif S."/>
            <person name="Shea T."/>
            <person name="Sisk P."/>
            <person name="Sykes S."/>
            <person name="Wortman J."/>
            <person name="Nusbaum C."/>
            <person name="Birren B."/>
        </authorList>
    </citation>
    <scope>NUCLEOTIDE SEQUENCE [LARGE SCALE GENOMIC DNA]</scope>
    <source>
        <strain evidence="2 3">YIT 11860</strain>
    </source>
</reference>
<proteinExistence type="predicted"/>
<feature type="coiled-coil region" evidence="1">
    <location>
        <begin position="524"/>
        <end position="551"/>
    </location>
</feature>
<keyword evidence="3" id="KW-1185">Reference proteome</keyword>
<dbReference type="RefSeq" id="WP_008861231.1">
    <property type="nucleotide sequence ID" value="NZ_CAXSNY010000002.1"/>
</dbReference>
<dbReference type="PROSITE" id="PS51257">
    <property type="entry name" value="PROKAR_LIPOPROTEIN"/>
    <property type="match status" value="1"/>
</dbReference>
<protein>
    <submittedName>
        <fullName evidence="2">Uncharacterized protein</fullName>
    </submittedName>
</protein>
<dbReference type="GeneID" id="77848064"/>
<gene>
    <name evidence="2" type="ORF">HMPREF9448_00736</name>
</gene>